<evidence type="ECO:0000313" key="1">
    <source>
        <dbReference type="EMBL" id="EMC91005.1"/>
    </source>
</evidence>
<dbReference type="KEGG" id="bcom:BAUCODRAFT_333051"/>
<sequence length="102" mass="12086">MRNSASAQHNRRILVKFTRKDLPSLGFTSLSNTLFQKHPSIFDQYHWDEELVLDELVMRRVLIQSATSTYKKENKVDITISLSDNSRWWVTCRLWSSAQWRA</sequence>
<protein>
    <submittedName>
        <fullName evidence="1">Uncharacterized protein</fullName>
    </submittedName>
</protein>
<keyword evidence="2" id="KW-1185">Reference proteome</keyword>
<dbReference type="Proteomes" id="UP000011761">
    <property type="component" value="Unassembled WGS sequence"/>
</dbReference>
<dbReference type="HOGENOM" id="CLU_2276955_0_0_1"/>
<dbReference type="EMBL" id="KB445565">
    <property type="protein sequence ID" value="EMC91005.1"/>
    <property type="molecule type" value="Genomic_DNA"/>
</dbReference>
<dbReference type="RefSeq" id="XP_007681923.1">
    <property type="nucleotide sequence ID" value="XM_007683733.1"/>
</dbReference>
<proteinExistence type="predicted"/>
<accession>M2MXP5</accession>
<dbReference type="GeneID" id="19112068"/>
<reference evidence="1 2" key="1">
    <citation type="journal article" date="2012" name="PLoS Pathog.">
        <title>Diverse lifestyles and strategies of plant pathogenesis encoded in the genomes of eighteen Dothideomycetes fungi.</title>
        <authorList>
            <person name="Ohm R.A."/>
            <person name="Feau N."/>
            <person name="Henrissat B."/>
            <person name="Schoch C.L."/>
            <person name="Horwitz B.A."/>
            <person name="Barry K.W."/>
            <person name="Condon B.J."/>
            <person name="Copeland A.C."/>
            <person name="Dhillon B."/>
            <person name="Glaser F."/>
            <person name="Hesse C.N."/>
            <person name="Kosti I."/>
            <person name="LaButti K."/>
            <person name="Lindquist E.A."/>
            <person name="Lucas S."/>
            <person name="Salamov A.A."/>
            <person name="Bradshaw R.E."/>
            <person name="Ciuffetti L."/>
            <person name="Hamelin R.C."/>
            <person name="Kema G.H.J."/>
            <person name="Lawrence C."/>
            <person name="Scott J.A."/>
            <person name="Spatafora J.W."/>
            <person name="Turgeon B.G."/>
            <person name="de Wit P.J.G.M."/>
            <person name="Zhong S."/>
            <person name="Goodwin S.B."/>
            <person name="Grigoriev I.V."/>
        </authorList>
    </citation>
    <scope>NUCLEOTIDE SEQUENCE [LARGE SCALE GENOMIC DNA]</scope>
    <source>
        <strain evidence="1 2">UAMH 10762</strain>
    </source>
</reference>
<name>M2MXP5_BAUPA</name>
<evidence type="ECO:0000313" key="2">
    <source>
        <dbReference type="Proteomes" id="UP000011761"/>
    </source>
</evidence>
<organism evidence="1 2">
    <name type="scientific">Baudoinia panamericana (strain UAMH 10762)</name>
    <name type="common">Angels' share fungus</name>
    <name type="synonym">Baudoinia compniacensis (strain UAMH 10762)</name>
    <dbReference type="NCBI Taxonomy" id="717646"/>
    <lineage>
        <taxon>Eukaryota</taxon>
        <taxon>Fungi</taxon>
        <taxon>Dikarya</taxon>
        <taxon>Ascomycota</taxon>
        <taxon>Pezizomycotina</taxon>
        <taxon>Dothideomycetes</taxon>
        <taxon>Dothideomycetidae</taxon>
        <taxon>Mycosphaerellales</taxon>
        <taxon>Teratosphaeriaceae</taxon>
        <taxon>Baudoinia</taxon>
    </lineage>
</organism>
<dbReference type="AlphaFoldDB" id="M2MXP5"/>
<gene>
    <name evidence="1" type="ORF">BAUCODRAFT_333051</name>
</gene>